<keyword evidence="3" id="KW-1185">Reference proteome</keyword>
<keyword evidence="1" id="KW-0472">Membrane</keyword>
<dbReference type="AlphaFoldDB" id="A0A3N4K8C5"/>
<organism evidence="2 3">
    <name type="scientific">Morchella conica CCBAS932</name>
    <dbReference type="NCBI Taxonomy" id="1392247"/>
    <lineage>
        <taxon>Eukaryota</taxon>
        <taxon>Fungi</taxon>
        <taxon>Dikarya</taxon>
        <taxon>Ascomycota</taxon>
        <taxon>Pezizomycotina</taxon>
        <taxon>Pezizomycetes</taxon>
        <taxon>Pezizales</taxon>
        <taxon>Morchellaceae</taxon>
        <taxon>Morchella</taxon>
    </lineage>
</organism>
<keyword evidence="1" id="KW-1133">Transmembrane helix</keyword>
<feature type="transmembrane region" description="Helical" evidence="1">
    <location>
        <begin position="14"/>
        <end position="32"/>
    </location>
</feature>
<keyword evidence="1" id="KW-0812">Transmembrane</keyword>
<evidence type="ECO:0000256" key="1">
    <source>
        <dbReference type="SAM" id="Phobius"/>
    </source>
</evidence>
<dbReference type="Proteomes" id="UP000277580">
    <property type="component" value="Unassembled WGS sequence"/>
</dbReference>
<reference evidence="2 3" key="1">
    <citation type="journal article" date="2018" name="Nat. Ecol. Evol.">
        <title>Pezizomycetes genomes reveal the molecular basis of ectomycorrhizal truffle lifestyle.</title>
        <authorList>
            <person name="Murat C."/>
            <person name="Payen T."/>
            <person name="Noel B."/>
            <person name="Kuo A."/>
            <person name="Morin E."/>
            <person name="Chen J."/>
            <person name="Kohler A."/>
            <person name="Krizsan K."/>
            <person name="Balestrini R."/>
            <person name="Da Silva C."/>
            <person name="Montanini B."/>
            <person name="Hainaut M."/>
            <person name="Levati E."/>
            <person name="Barry K.W."/>
            <person name="Belfiori B."/>
            <person name="Cichocki N."/>
            <person name="Clum A."/>
            <person name="Dockter R.B."/>
            <person name="Fauchery L."/>
            <person name="Guy J."/>
            <person name="Iotti M."/>
            <person name="Le Tacon F."/>
            <person name="Lindquist E.A."/>
            <person name="Lipzen A."/>
            <person name="Malagnac F."/>
            <person name="Mello A."/>
            <person name="Molinier V."/>
            <person name="Miyauchi S."/>
            <person name="Poulain J."/>
            <person name="Riccioni C."/>
            <person name="Rubini A."/>
            <person name="Sitrit Y."/>
            <person name="Splivallo R."/>
            <person name="Traeger S."/>
            <person name="Wang M."/>
            <person name="Zifcakova L."/>
            <person name="Wipf D."/>
            <person name="Zambonelli A."/>
            <person name="Paolocci F."/>
            <person name="Nowrousian M."/>
            <person name="Ottonello S."/>
            <person name="Baldrian P."/>
            <person name="Spatafora J.W."/>
            <person name="Henrissat B."/>
            <person name="Nagy L.G."/>
            <person name="Aury J.M."/>
            <person name="Wincker P."/>
            <person name="Grigoriev I.V."/>
            <person name="Bonfante P."/>
            <person name="Martin F.M."/>
        </authorList>
    </citation>
    <scope>NUCLEOTIDE SEQUENCE [LARGE SCALE GENOMIC DNA]</scope>
    <source>
        <strain evidence="2 3">CCBAS932</strain>
    </source>
</reference>
<protein>
    <submittedName>
        <fullName evidence="2">Uncharacterized protein</fullName>
    </submittedName>
</protein>
<dbReference type="InParanoid" id="A0A3N4K8C5"/>
<proteinExistence type="predicted"/>
<sequence length="90" mass="10619">MAIVLWVVVSFRRILVWFGCLPMTYGIALYILSTSQRAQHPYLYSKNYLLFGHVREAIQCPFHDMFLSVWGRSRVRGLTQEQLIKTVKRI</sequence>
<dbReference type="EMBL" id="ML119222">
    <property type="protein sequence ID" value="RPB06777.1"/>
    <property type="molecule type" value="Genomic_DNA"/>
</dbReference>
<evidence type="ECO:0000313" key="2">
    <source>
        <dbReference type="EMBL" id="RPB06777.1"/>
    </source>
</evidence>
<accession>A0A3N4K8C5</accession>
<evidence type="ECO:0000313" key="3">
    <source>
        <dbReference type="Proteomes" id="UP000277580"/>
    </source>
</evidence>
<gene>
    <name evidence="2" type="ORF">P167DRAFT_37574</name>
</gene>
<name>A0A3N4K8C5_9PEZI</name>